<name>A0A5E6SRR5_PSEFL</name>
<protein>
    <recommendedName>
        <fullName evidence="4">DUF4440 domain-containing protein</fullName>
    </recommendedName>
</protein>
<gene>
    <name evidence="1" type="ORF">PS652_01828</name>
    <name evidence="2" type="ORF">PS652_02397</name>
</gene>
<proteinExistence type="predicted"/>
<dbReference type="InterPro" id="IPR032710">
    <property type="entry name" value="NTF2-like_dom_sf"/>
</dbReference>
<dbReference type="NCBIfam" id="NF033625">
    <property type="entry name" value="HpxZ"/>
    <property type="match status" value="1"/>
</dbReference>
<dbReference type="EMBL" id="CABVHG010000012">
    <property type="protein sequence ID" value="VVM83240.1"/>
    <property type="molecule type" value="Genomic_DNA"/>
</dbReference>
<dbReference type="Gene3D" id="3.90.1700.10">
    <property type="entry name" value="v583 domain like"/>
    <property type="match status" value="1"/>
</dbReference>
<dbReference type="Pfam" id="PF06545">
    <property type="entry name" value="AllG"/>
    <property type="match status" value="1"/>
</dbReference>
<accession>A0A5E6SRR5</accession>
<dbReference type="InterPro" id="IPR009499">
    <property type="entry name" value="AllG-like"/>
</dbReference>
<dbReference type="InterPro" id="IPR024507">
    <property type="entry name" value="AtzH-like"/>
</dbReference>
<evidence type="ECO:0008006" key="4">
    <source>
        <dbReference type="Google" id="ProtNLM"/>
    </source>
</evidence>
<evidence type="ECO:0000313" key="3">
    <source>
        <dbReference type="Proteomes" id="UP000326595"/>
    </source>
</evidence>
<organism evidence="2">
    <name type="scientific">Pseudomonas fluorescens</name>
    <dbReference type="NCBI Taxonomy" id="294"/>
    <lineage>
        <taxon>Bacteria</taxon>
        <taxon>Pseudomonadati</taxon>
        <taxon>Pseudomonadota</taxon>
        <taxon>Gammaproteobacteria</taxon>
        <taxon>Pseudomonadales</taxon>
        <taxon>Pseudomonadaceae</taxon>
        <taxon>Pseudomonas</taxon>
    </lineage>
</organism>
<dbReference type="Proteomes" id="UP000326595">
    <property type="component" value="Chromosome"/>
</dbReference>
<dbReference type="Gene3D" id="1.10.10.660">
    <property type="entry name" value="conserved protein of unknown function from Enterococcus faecalis V583"/>
    <property type="match status" value="1"/>
</dbReference>
<sequence>MARLQAADSRERKAANERALNRLYQVRPIWCGVSKAACAVALPALTLLHAGPAFRDPRQPSAPVLSSAILCCLYEGWAQTGEQAQAMIAEGRVQLLPAQDFDVVTPLAAVISPGTALVEICDGNNRDLRCWSLLGSGGGQQLRFGSRDLAILQRLSWRDGRLYEVLQAVLKGRDIDLFELAQAGLQAGDDLHARTTGATCALVRKLLPDLEDAGDVLQMLEQTPLFFLTLWMAACHLMLGAAAGGGQDPAASLVIGLSGNGQDTGIRLAGDPERWLVSAAHTPQGPQLVPAVASPMLGDSGVIEAAGFGAQAWGHAVAVAGDVRAWLPGHWQAAPPWRIGMHPLFGQFGLGSGIDAVAVDCDSSAPYVAIAMLDALGEQGLLGRGICLTTPAQYGHEPGNGLTVNQPQAWAALNQAFERYEAALVGNDLNVLDELFWQSPHTVRYGATEELYGAQQIQAFRLERPAKGLERTINERSLTTFGEDFGVTHMTFSRDANPRKGRQTQTWIRMAGHWRVVCAHVSWGDV</sequence>
<dbReference type="Pfam" id="PF11533">
    <property type="entry name" value="AtzH-like"/>
    <property type="match status" value="1"/>
</dbReference>
<dbReference type="SUPFAM" id="SSF54427">
    <property type="entry name" value="NTF2-like"/>
    <property type="match status" value="1"/>
</dbReference>
<dbReference type="AlphaFoldDB" id="A0A5E6SRR5"/>
<evidence type="ECO:0000313" key="2">
    <source>
        <dbReference type="EMBL" id="VVM83240.1"/>
    </source>
</evidence>
<evidence type="ECO:0000313" key="1">
    <source>
        <dbReference type="EMBL" id="CAK9888999.1"/>
    </source>
</evidence>
<dbReference type="EMBL" id="OZ024668">
    <property type="protein sequence ID" value="CAK9888999.1"/>
    <property type="molecule type" value="Genomic_DNA"/>
</dbReference>
<dbReference type="Gene3D" id="3.10.450.50">
    <property type="match status" value="1"/>
</dbReference>
<reference evidence="1 3" key="2">
    <citation type="submission" date="2024-03" db="EMBL/GenBank/DDBJ databases">
        <authorList>
            <person name="Alaster D. Moffat"/>
            <person name="Govind Chandra"/>
            <person name="Andrew W. Truman"/>
        </authorList>
    </citation>
    <scope>NUCLEOTIDE SEQUENCE [LARGE SCALE GENOMIC DNA]</scope>
    <source>
        <strain evidence="1">PS652</strain>
    </source>
</reference>
<reference evidence="2" key="1">
    <citation type="submission" date="2019-09" db="EMBL/GenBank/DDBJ databases">
        <authorList>
            <person name="Chandra G."/>
            <person name="Truman W A."/>
        </authorList>
    </citation>
    <scope>NUCLEOTIDE SEQUENCE [LARGE SCALE GENOMIC DNA]</scope>
    <source>
        <strain evidence="2">PS652</strain>
    </source>
</reference>
<dbReference type="InterPro" id="IPR024033">
    <property type="entry name" value="OXTCase_su_AllG_h-dom"/>
</dbReference>
<dbReference type="Gene3D" id="3.90.1710.10">
    <property type="entry name" value="Enterococcus faecalis V583 domain"/>
    <property type="match status" value="1"/>
</dbReference>